<dbReference type="CDD" id="cd16015">
    <property type="entry name" value="LTA_synthase"/>
    <property type="match status" value="1"/>
</dbReference>
<keyword evidence="5 6" id="KW-0472">Membrane</keyword>
<comment type="caution">
    <text evidence="8">The sequence shown here is derived from an EMBL/GenBank/DDBJ whole genome shotgun (WGS) entry which is preliminary data.</text>
</comment>
<evidence type="ECO:0000256" key="3">
    <source>
        <dbReference type="ARBA" id="ARBA00022692"/>
    </source>
</evidence>
<evidence type="ECO:0000256" key="2">
    <source>
        <dbReference type="ARBA" id="ARBA00022475"/>
    </source>
</evidence>
<name>A0ABY1KR84_9FLAO</name>
<dbReference type="EMBL" id="FTOB01000003">
    <property type="protein sequence ID" value="SIS68170.1"/>
    <property type="molecule type" value="Genomic_DNA"/>
</dbReference>
<organism evidence="8 9">
    <name type="scientific">Zobellia uliginosa</name>
    <dbReference type="NCBI Taxonomy" id="143224"/>
    <lineage>
        <taxon>Bacteria</taxon>
        <taxon>Pseudomonadati</taxon>
        <taxon>Bacteroidota</taxon>
        <taxon>Flavobacteriia</taxon>
        <taxon>Flavobacteriales</taxon>
        <taxon>Flavobacteriaceae</taxon>
        <taxon>Zobellia</taxon>
    </lineage>
</organism>
<evidence type="ECO:0000256" key="1">
    <source>
        <dbReference type="ARBA" id="ARBA00004651"/>
    </source>
</evidence>
<dbReference type="InterPro" id="IPR000917">
    <property type="entry name" value="Sulfatase_N"/>
</dbReference>
<evidence type="ECO:0000256" key="5">
    <source>
        <dbReference type="ARBA" id="ARBA00023136"/>
    </source>
</evidence>
<dbReference type="InterPro" id="IPR050448">
    <property type="entry name" value="OpgB/LTA_synthase_biosynth"/>
</dbReference>
<dbReference type="InterPro" id="IPR012160">
    <property type="entry name" value="LtaS-like"/>
</dbReference>
<protein>
    <submittedName>
        <fullName evidence="8">Phosphoglycerol transferase MdoB</fullName>
    </submittedName>
</protein>
<dbReference type="GO" id="GO:0016740">
    <property type="term" value="F:transferase activity"/>
    <property type="evidence" value="ECO:0007669"/>
    <property type="project" value="UniProtKB-KW"/>
</dbReference>
<keyword evidence="2" id="KW-1003">Cell membrane</keyword>
<dbReference type="Pfam" id="PF00884">
    <property type="entry name" value="Sulfatase"/>
    <property type="match status" value="1"/>
</dbReference>
<feature type="transmembrane region" description="Helical" evidence="6">
    <location>
        <begin position="20"/>
        <end position="38"/>
    </location>
</feature>
<comment type="subcellular location">
    <subcellularLocation>
        <location evidence="1">Cell membrane</location>
        <topology evidence="1">Multi-pass membrane protein</topology>
    </subcellularLocation>
</comment>
<feature type="transmembrane region" description="Helical" evidence="6">
    <location>
        <begin position="50"/>
        <end position="81"/>
    </location>
</feature>
<dbReference type="SUPFAM" id="SSF53649">
    <property type="entry name" value="Alkaline phosphatase-like"/>
    <property type="match status" value="1"/>
</dbReference>
<evidence type="ECO:0000259" key="7">
    <source>
        <dbReference type="Pfam" id="PF00884"/>
    </source>
</evidence>
<keyword evidence="3 6" id="KW-0812">Transmembrane</keyword>
<dbReference type="PANTHER" id="PTHR47371">
    <property type="entry name" value="LIPOTEICHOIC ACID SYNTHASE"/>
    <property type="match status" value="1"/>
</dbReference>
<reference evidence="8 9" key="1">
    <citation type="submission" date="2017-01" db="EMBL/GenBank/DDBJ databases">
        <authorList>
            <person name="Varghese N."/>
            <person name="Submissions S."/>
        </authorList>
    </citation>
    <scope>NUCLEOTIDE SEQUENCE [LARGE SCALE GENOMIC DNA]</scope>
    <source>
        <strain evidence="8 9">DSM 2061</strain>
    </source>
</reference>
<dbReference type="Gene3D" id="3.40.720.10">
    <property type="entry name" value="Alkaline Phosphatase, subunit A"/>
    <property type="match status" value="1"/>
</dbReference>
<dbReference type="PIRSF" id="PIRSF005091">
    <property type="entry name" value="Mmb_sulf_HI1246"/>
    <property type="match status" value="1"/>
</dbReference>
<feature type="transmembrane region" description="Helical" evidence="6">
    <location>
        <begin position="93"/>
        <end position="116"/>
    </location>
</feature>
<dbReference type="RefSeq" id="WP_076455125.1">
    <property type="nucleotide sequence ID" value="NZ_FTOB01000003.1"/>
</dbReference>
<dbReference type="InterPro" id="IPR017850">
    <property type="entry name" value="Alkaline_phosphatase_core_sf"/>
</dbReference>
<feature type="transmembrane region" description="Helical" evidence="6">
    <location>
        <begin position="180"/>
        <end position="199"/>
    </location>
</feature>
<dbReference type="Proteomes" id="UP000185728">
    <property type="component" value="Unassembled WGS sequence"/>
</dbReference>
<accession>A0ABY1KR84</accession>
<evidence type="ECO:0000313" key="9">
    <source>
        <dbReference type="Proteomes" id="UP000185728"/>
    </source>
</evidence>
<keyword evidence="9" id="KW-1185">Reference proteome</keyword>
<evidence type="ECO:0000256" key="6">
    <source>
        <dbReference type="SAM" id="Phobius"/>
    </source>
</evidence>
<dbReference type="Gene3D" id="3.30.1120.80">
    <property type="match status" value="1"/>
</dbReference>
<sequence length="649" mass="74790">MLDFKNIYRLNEYAVTLYRIFLAYIFYFVARLLFYLYNQDLFKLGGIGDFLALCFWGIAFDTTAILYVNLLFIALSLLPLWVNTSKTYQKTLLWIYMTTNLIAFATNFVDFIYYNYTFTRSTFASFESLENEKNKEELLMSFLSDYWHVFLIFFICAFAWTKLYKGVKVREAVPSKKLPYFLSSTVALLVTAALVVGGIRGDFKHSTRPINMVDASRHVKAPEHANIVLNTPFAFIRTIKSSDFKKMEGVPQAVIDSTFHPIKQYKDSVPNKPNIVLFILESFGREYLGSFNKDMNIENYVGYTPFIDSLAQHSLIFPNAFANGRKSIHAMSSILAGIPSFKIAYTSSPYANREIKSIISAVNEMGYDTSFFHGAPNGSMGFLGFGNVLGYDHYYGKTEYNNDEDFDGIWGIWDEPFLQYTADVLSEKQEPFFSTIFTVSSHAPYQIPEKYNGKFPEGTLDIHKCVGYTDYALKQFFKKIENEAWYKNTIFVITADHGNQIYYEEYQKIVNRYGVPILIFDPNGKYKGVNRDLAQQIDIYPTLVSLTGYQKPFRSWGRSLISDTIQKPYALSNTSTNFLFMRDSLIVVRNDENTLGLYDIKDKGLINNIAKKNPFKTKKMEEMTKGFIQDYMNRILDGRLDAENSTEKE</sequence>
<proteinExistence type="predicted"/>
<keyword evidence="4 6" id="KW-1133">Transmembrane helix</keyword>
<keyword evidence="8" id="KW-0808">Transferase</keyword>
<gene>
    <name evidence="8" type="ORF">SAMN05421766_103346</name>
</gene>
<feature type="domain" description="Sulfatase N-terminal" evidence="7">
    <location>
        <begin position="273"/>
        <end position="549"/>
    </location>
</feature>
<feature type="transmembrane region" description="Helical" evidence="6">
    <location>
        <begin position="137"/>
        <end position="160"/>
    </location>
</feature>
<evidence type="ECO:0000256" key="4">
    <source>
        <dbReference type="ARBA" id="ARBA00022989"/>
    </source>
</evidence>
<evidence type="ECO:0000313" key="8">
    <source>
        <dbReference type="EMBL" id="SIS68170.1"/>
    </source>
</evidence>
<dbReference type="PANTHER" id="PTHR47371:SF3">
    <property type="entry name" value="PHOSPHOGLYCEROL TRANSFERASE I"/>
    <property type="match status" value="1"/>
</dbReference>